<dbReference type="Proteomes" id="UP001058650">
    <property type="component" value="Chromosome"/>
</dbReference>
<keyword evidence="3" id="KW-1185">Reference proteome</keyword>
<dbReference type="EMBL" id="CP103866">
    <property type="protein sequence ID" value="UWE03376.1"/>
    <property type="molecule type" value="Genomic_DNA"/>
</dbReference>
<evidence type="ECO:0000313" key="2">
    <source>
        <dbReference type="EMBL" id="UWE03376.1"/>
    </source>
</evidence>
<evidence type="ECO:0000313" key="3">
    <source>
        <dbReference type="Proteomes" id="UP001058650"/>
    </source>
</evidence>
<sequence>MKVWQLEGSLKGFETLGYTDFDRDYKWNDLLIETTPLTDRWGFVEICTIDEGEESDCPHFWDCPIPVFSKKAVHVLSDFLKGKAEALPLHHCEKSFFGIHVINAIDAIDYNQAIVRQLDTGLRVGFDKYEFIQEKIVGEHIFRIFLDDRVQWKVFVSDGFKEMVESNGLVGFQFKEVWDSEKE</sequence>
<accession>A0ABY5U141</accession>
<protein>
    <recommendedName>
        <fullName evidence="1">Immunity MXAN-0049 protein domain-containing protein</fullName>
    </recommendedName>
</protein>
<feature type="domain" description="Immunity MXAN-0049 protein" evidence="1">
    <location>
        <begin position="96"/>
        <end position="177"/>
    </location>
</feature>
<gene>
    <name evidence="2" type="ORF">NYR52_14875</name>
</gene>
<dbReference type="Pfam" id="PF07791">
    <property type="entry name" value="Imm11"/>
    <property type="match status" value="1"/>
</dbReference>
<dbReference type="InterPro" id="IPR012433">
    <property type="entry name" value="Imm11"/>
</dbReference>
<dbReference type="RefSeq" id="WP_259435947.1">
    <property type="nucleotide sequence ID" value="NZ_CP103866.1"/>
</dbReference>
<proteinExistence type="predicted"/>
<reference evidence="2" key="1">
    <citation type="submission" date="2022-08" db="EMBL/GenBank/DDBJ databases">
        <title>The complete genome sequence of the thermophilic bacterium Laceyella sacchari FBKL4.010 reveals the basis for tetramethylpyrazine biosynthesis in Moutai-flavor Daqu.</title>
        <authorList>
            <person name="Li D."/>
            <person name="Huang W."/>
            <person name="Wang C."/>
            <person name="Qiu S."/>
        </authorList>
    </citation>
    <scope>NUCLEOTIDE SEQUENCE</scope>
    <source>
        <strain evidence="2">FBKL4.014</strain>
    </source>
</reference>
<name>A0ABY5U141_LACSH</name>
<evidence type="ECO:0000259" key="1">
    <source>
        <dbReference type="Pfam" id="PF07791"/>
    </source>
</evidence>
<organism evidence="2 3">
    <name type="scientific">Laceyella sacchari</name>
    <name type="common">Thermoactinomyces thalpophilus</name>
    <dbReference type="NCBI Taxonomy" id="37482"/>
    <lineage>
        <taxon>Bacteria</taxon>
        <taxon>Bacillati</taxon>
        <taxon>Bacillota</taxon>
        <taxon>Bacilli</taxon>
        <taxon>Bacillales</taxon>
        <taxon>Thermoactinomycetaceae</taxon>
        <taxon>Laceyella</taxon>
    </lineage>
</organism>